<protein>
    <submittedName>
        <fullName evidence="1">Uncharacterized protein</fullName>
    </submittedName>
</protein>
<dbReference type="OrthoDB" id="2940848at2"/>
<dbReference type="Proteomes" id="UP000257144">
    <property type="component" value="Unassembled WGS sequence"/>
</dbReference>
<evidence type="ECO:0000313" key="1">
    <source>
        <dbReference type="EMBL" id="RDU35850.1"/>
    </source>
</evidence>
<gene>
    <name evidence="1" type="ORF">DRW41_17110</name>
</gene>
<reference evidence="1 2" key="1">
    <citation type="submission" date="2018-07" db="EMBL/GenBank/DDBJ databases">
        <title>Bacillus sp. YLB-04 draft genome sequence.</title>
        <authorList>
            <person name="Yu L."/>
            <person name="Tang X."/>
        </authorList>
    </citation>
    <scope>NUCLEOTIDE SEQUENCE [LARGE SCALE GENOMIC DNA]</scope>
    <source>
        <strain evidence="1 2">YLB-04</strain>
    </source>
</reference>
<dbReference type="RefSeq" id="WP_115453225.1">
    <property type="nucleotide sequence ID" value="NZ_QNQT01000008.1"/>
</dbReference>
<comment type="caution">
    <text evidence="1">The sequence shown here is derived from an EMBL/GenBank/DDBJ whole genome shotgun (WGS) entry which is preliminary data.</text>
</comment>
<dbReference type="EMBL" id="QNQT01000008">
    <property type="protein sequence ID" value="RDU35850.1"/>
    <property type="molecule type" value="Genomic_DNA"/>
</dbReference>
<dbReference type="AlphaFoldDB" id="A0A3D8GN01"/>
<proteinExistence type="predicted"/>
<organism evidence="1 2">
    <name type="scientific">Neobacillus piezotolerans</name>
    <dbReference type="NCBI Taxonomy" id="2259171"/>
    <lineage>
        <taxon>Bacteria</taxon>
        <taxon>Bacillati</taxon>
        <taxon>Bacillota</taxon>
        <taxon>Bacilli</taxon>
        <taxon>Bacillales</taxon>
        <taxon>Bacillaceae</taxon>
        <taxon>Neobacillus</taxon>
    </lineage>
</organism>
<name>A0A3D8GN01_9BACI</name>
<sequence length="66" mass="7626">MPGLNARKFDFVFSSSVTPALSKEEFIVEFYPYTPDWSCSGNPVKVTKTFEELIGFFEEMEETDCR</sequence>
<accession>A0A3D8GN01</accession>
<evidence type="ECO:0000313" key="2">
    <source>
        <dbReference type="Proteomes" id="UP000257144"/>
    </source>
</evidence>
<keyword evidence="2" id="KW-1185">Reference proteome</keyword>